<dbReference type="Proteomes" id="UP001501624">
    <property type="component" value="Unassembled WGS sequence"/>
</dbReference>
<sequence length="166" mass="18283">MTFEDVYGTRPDLLPRSMVRLVRSDLPGHPGSEWVGRPGVKLLDPAEHLRNERESLGRYPRNSDGAIDWTAVPEELVISSTNRDSPGLDAIIQQFVSGVGNIVVFWGSLAIPSLELSCEDFLAHLSDVLDSNIADFWIYSPSDDVVLEFSFFGVVTVAHLPMLADG</sequence>
<name>A0ABP7IFR1_9PSEU</name>
<comment type="caution">
    <text evidence="1">The sequence shown here is derived from an EMBL/GenBank/DDBJ whole genome shotgun (WGS) entry which is preliminary data.</text>
</comment>
<evidence type="ECO:0000313" key="2">
    <source>
        <dbReference type="Proteomes" id="UP001501624"/>
    </source>
</evidence>
<dbReference type="EMBL" id="BAABCM010000005">
    <property type="protein sequence ID" value="GAA3817413.1"/>
    <property type="molecule type" value="Genomic_DNA"/>
</dbReference>
<proteinExistence type="predicted"/>
<gene>
    <name evidence="1" type="ORF">GCM10022380_39800</name>
</gene>
<protein>
    <submittedName>
        <fullName evidence="1">Uncharacterized protein</fullName>
    </submittedName>
</protein>
<organism evidence="1 2">
    <name type="scientific">Amycolatopsis tucumanensis</name>
    <dbReference type="NCBI Taxonomy" id="401106"/>
    <lineage>
        <taxon>Bacteria</taxon>
        <taxon>Bacillati</taxon>
        <taxon>Actinomycetota</taxon>
        <taxon>Actinomycetes</taxon>
        <taxon>Pseudonocardiales</taxon>
        <taxon>Pseudonocardiaceae</taxon>
        <taxon>Amycolatopsis</taxon>
    </lineage>
</organism>
<accession>A0ABP7IFR1</accession>
<reference evidence="2" key="1">
    <citation type="journal article" date="2019" name="Int. J. Syst. Evol. Microbiol.">
        <title>The Global Catalogue of Microorganisms (GCM) 10K type strain sequencing project: providing services to taxonomists for standard genome sequencing and annotation.</title>
        <authorList>
            <consortium name="The Broad Institute Genomics Platform"/>
            <consortium name="The Broad Institute Genome Sequencing Center for Infectious Disease"/>
            <person name="Wu L."/>
            <person name="Ma J."/>
        </authorList>
    </citation>
    <scope>NUCLEOTIDE SEQUENCE [LARGE SCALE GENOMIC DNA]</scope>
    <source>
        <strain evidence="2">JCM 17017</strain>
    </source>
</reference>
<evidence type="ECO:0000313" key="1">
    <source>
        <dbReference type="EMBL" id="GAA3817413.1"/>
    </source>
</evidence>
<keyword evidence="2" id="KW-1185">Reference proteome</keyword>